<dbReference type="AlphaFoldDB" id="A0A2G9T329"/>
<dbReference type="SMART" id="SM00209">
    <property type="entry name" value="TSP1"/>
    <property type="match status" value="1"/>
</dbReference>
<dbReference type="PROSITE" id="PS00022">
    <property type="entry name" value="EGF_1"/>
    <property type="match status" value="1"/>
</dbReference>
<protein>
    <recommendedName>
        <fullName evidence="11">Metalloendopeptidase</fullName>
        <ecNumber evidence="11">3.4.24.-</ecNumber>
    </recommendedName>
</protein>
<dbReference type="CDD" id="cd00041">
    <property type="entry name" value="CUB"/>
    <property type="match status" value="1"/>
</dbReference>
<keyword evidence="15" id="KW-1185">Reference proteome</keyword>
<dbReference type="PROSITE" id="PS50092">
    <property type="entry name" value="TSP1"/>
    <property type="match status" value="1"/>
</dbReference>
<evidence type="ECO:0000256" key="2">
    <source>
        <dbReference type="ARBA" id="ARBA00022670"/>
    </source>
</evidence>
<feature type="active site" evidence="10">
    <location>
        <position position="18"/>
    </location>
</feature>
<evidence type="ECO:0000256" key="5">
    <source>
        <dbReference type="ARBA" id="ARBA00022833"/>
    </source>
</evidence>
<dbReference type="Pfam" id="PF01400">
    <property type="entry name" value="Astacin"/>
    <property type="match status" value="1"/>
</dbReference>
<dbReference type="InterPro" id="IPR000884">
    <property type="entry name" value="TSP1_rpt"/>
</dbReference>
<dbReference type="PANTHER" id="PTHR10127">
    <property type="entry name" value="DISCOIDIN, CUB, EGF, LAMININ , AND ZINC METALLOPROTEASE DOMAIN CONTAINING"/>
    <property type="match status" value="1"/>
</dbReference>
<feature type="non-terminal residue" evidence="14">
    <location>
        <position position="1"/>
    </location>
</feature>
<dbReference type="Pfam" id="PF00431">
    <property type="entry name" value="CUB"/>
    <property type="match status" value="1"/>
</dbReference>
<keyword evidence="3 10" id="KW-0479">Metal-binding</keyword>
<dbReference type="GO" id="GO:0004222">
    <property type="term" value="F:metalloendopeptidase activity"/>
    <property type="evidence" value="ECO:0007669"/>
    <property type="project" value="UniProtKB-UniRule"/>
</dbReference>
<dbReference type="GO" id="GO:0006508">
    <property type="term" value="P:proteolysis"/>
    <property type="evidence" value="ECO:0007669"/>
    <property type="project" value="UniProtKB-KW"/>
</dbReference>
<dbReference type="PROSITE" id="PS01186">
    <property type="entry name" value="EGF_2"/>
    <property type="match status" value="1"/>
</dbReference>
<evidence type="ECO:0000256" key="10">
    <source>
        <dbReference type="PROSITE-ProRule" id="PRU01211"/>
    </source>
</evidence>
<dbReference type="Proteomes" id="UP000230423">
    <property type="component" value="Unassembled WGS sequence"/>
</dbReference>
<evidence type="ECO:0000256" key="1">
    <source>
        <dbReference type="ARBA" id="ARBA00022536"/>
    </source>
</evidence>
<dbReference type="OrthoDB" id="291007at2759"/>
<dbReference type="Gene3D" id="2.60.120.290">
    <property type="entry name" value="Spermadhesin, CUB domain"/>
    <property type="match status" value="1"/>
</dbReference>
<dbReference type="EC" id="3.4.24.-" evidence="11"/>
<keyword evidence="2 10" id="KW-0645">Protease</keyword>
<accession>A0A2G9T329</accession>
<dbReference type="GO" id="GO:0008270">
    <property type="term" value="F:zinc ion binding"/>
    <property type="evidence" value="ECO:0007669"/>
    <property type="project" value="UniProtKB-UniRule"/>
</dbReference>
<evidence type="ECO:0000313" key="14">
    <source>
        <dbReference type="EMBL" id="PIO52339.1"/>
    </source>
</evidence>
<feature type="domain" description="Peptidase M12A" evidence="13">
    <location>
        <begin position="1"/>
        <end position="122"/>
    </location>
</feature>
<comment type="cofactor">
    <cofactor evidence="10 11">
        <name>Zn(2+)</name>
        <dbReference type="ChEBI" id="CHEBI:29105"/>
    </cofactor>
    <text evidence="10 11">Binds 1 zinc ion per subunit.</text>
</comment>
<evidence type="ECO:0000256" key="7">
    <source>
        <dbReference type="ARBA" id="ARBA00023157"/>
    </source>
</evidence>
<dbReference type="SUPFAM" id="SSF49854">
    <property type="entry name" value="Spermadhesin, CUB domain"/>
    <property type="match status" value="1"/>
</dbReference>
<reference evidence="14 15" key="1">
    <citation type="submission" date="2015-09" db="EMBL/GenBank/DDBJ databases">
        <title>Draft genome of the parasitic nematode Teladorsagia circumcincta isolate WARC Sus (inbred).</title>
        <authorList>
            <person name="Mitreva M."/>
        </authorList>
    </citation>
    <scope>NUCLEOTIDE SEQUENCE [LARGE SCALE GENOMIC DNA]</scope>
    <source>
        <strain evidence="14 15">S</strain>
    </source>
</reference>
<feature type="binding site" evidence="10">
    <location>
        <position position="17"/>
    </location>
    <ligand>
        <name>Zn(2+)</name>
        <dbReference type="ChEBI" id="CHEBI:29105"/>
        <note>catalytic</note>
    </ligand>
</feature>
<dbReference type="PRINTS" id="PR00480">
    <property type="entry name" value="ASTACIN"/>
</dbReference>
<keyword evidence="1" id="KW-0245">EGF-like domain</keyword>
<evidence type="ECO:0000256" key="3">
    <source>
        <dbReference type="ARBA" id="ARBA00022723"/>
    </source>
</evidence>
<dbReference type="InterPro" id="IPR035914">
    <property type="entry name" value="Sperma_CUB_dom_sf"/>
</dbReference>
<name>A0A2G9T329_TELCI</name>
<evidence type="ECO:0000256" key="4">
    <source>
        <dbReference type="ARBA" id="ARBA00022801"/>
    </source>
</evidence>
<dbReference type="InterPro" id="IPR017050">
    <property type="entry name" value="Metallopeptidase_nem"/>
</dbReference>
<dbReference type="GO" id="GO:0018996">
    <property type="term" value="P:molting cycle, collagen and cuticulin-based cuticle"/>
    <property type="evidence" value="ECO:0007669"/>
    <property type="project" value="InterPro"/>
</dbReference>
<keyword evidence="4 10" id="KW-0378">Hydrolase</keyword>
<dbReference type="InterPro" id="IPR024079">
    <property type="entry name" value="MetalloPept_cat_dom_sf"/>
</dbReference>
<dbReference type="SMART" id="SM00042">
    <property type="entry name" value="CUB"/>
    <property type="match status" value="1"/>
</dbReference>
<evidence type="ECO:0000256" key="9">
    <source>
        <dbReference type="PROSITE-ProRule" id="PRU00059"/>
    </source>
</evidence>
<feature type="binding site" evidence="10">
    <location>
        <position position="21"/>
    </location>
    <ligand>
        <name>Zn(2+)</name>
        <dbReference type="ChEBI" id="CHEBI:29105"/>
        <note>catalytic</note>
    </ligand>
</feature>
<organism evidence="14 15">
    <name type="scientific">Teladorsagia circumcincta</name>
    <name type="common">Brown stomach worm</name>
    <name type="synonym">Ostertagia circumcincta</name>
    <dbReference type="NCBI Taxonomy" id="45464"/>
    <lineage>
        <taxon>Eukaryota</taxon>
        <taxon>Metazoa</taxon>
        <taxon>Ecdysozoa</taxon>
        <taxon>Nematoda</taxon>
        <taxon>Chromadorea</taxon>
        <taxon>Rhabditida</taxon>
        <taxon>Rhabditina</taxon>
        <taxon>Rhabditomorpha</taxon>
        <taxon>Strongyloidea</taxon>
        <taxon>Trichostrongylidae</taxon>
        <taxon>Teladorsagia</taxon>
    </lineage>
</organism>
<dbReference type="InterPro" id="IPR001506">
    <property type="entry name" value="Peptidase_M12A"/>
</dbReference>
<dbReference type="InterPro" id="IPR000859">
    <property type="entry name" value="CUB_dom"/>
</dbReference>
<dbReference type="SUPFAM" id="SSF55486">
    <property type="entry name" value="Metalloproteases ('zincins'), catalytic domain"/>
    <property type="match status" value="1"/>
</dbReference>
<dbReference type="PANTHER" id="PTHR10127:SF810">
    <property type="entry name" value="ZINC METALLOPROTEINASE NAS-38"/>
    <property type="match status" value="1"/>
</dbReference>
<proteinExistence type="predicted"/>
<evidence type="ECO:0000259" key="12">
    <source>
        <dbReference type="PROSITE" id="PS01180"/>
    </source>
</evidence>
<keyword evidence="8" id="KW-0325">Glycoprotein</keyword>
<evidence type="ECO:0000259" key="13">
    <source>
        <dbReference type="PROSITE" id="PS51864"/>
    </source>
</evidence>
<evidence type="ECO:0000256" key="11">
    <source>
        <dbReference type="RuleBase" id="RU361183"/>
    </source>
</evidence>
<dbReference type="PIRSF" id="PIRSF036365">
    <property type="entry name" value="Astacin_nematoda"/>
    <property type="match status" value="1"/>
</dbReference>
<keyword evidence="7" id="KW-1015">Disulfide bond</keyword>
<evidence type="ECO:0000256" key="6">
    <source>
        <dbReference type="ARBA" id="ARBA00023049"/>
    </source>
</evidence>
<keyword evidence="5 10" id="KW-0862">Zinc</keyword>
<dbReference type="Gene3D" id="3.40.390.10">
    <property type="entry name" value="Collagenase (Catalytic Domain)"/>
    <property type="match status" value="1"/>
</dbReference>
<dbReference type="InterPro" id="IPR000742">
    <property type="entry name" value="EGF"/>
</dbReference>
<feature type="binding site" evidence="10">
    <location>
        <position position="27"/>
    </location>
    <ligand>
        <name>Zn(2+)</name>
        <dbReference type="ChEBI" id="CHEBI:29105"/>
        <note>catalytic</note>
    </ligand>
</feature>
<dbReference type="PROSITE" id="PS51864">
    <property type="entry name" value="ASTACIN"/>
    <property type="match status" value="1"/>
</dbReference>
<dbReference type="PROSITE" id="PS01180">
    <property type="entry name" value="CUB"/>
    <property type="match status" value="1"/>
</dbReference>
<comment type="caution">
    <text evidence="9">Lacks conserved residue(s) required for the propagation of feature annotation.</text>
</comment>
<sequence>GISIATPGCDVVGIISHEIGHALGIFHEQARPDQDRHIAINYNNIPISRWNNFQSIGPNQAETFGLPYDTGSVMHYGPYGFASDPYTPTIRTLERGQQSTIGQRIGPSFLDYQAINSAYGCTDHCPPMSCYHNGYAHPNNCSMCACPDGFGGRFCESVRPSSGPCGGTLMASAAAQYIASPNYPHPHPQGVECFWILRAAPGGRVFLEFMDNFEFYCEDTCDKNYVEIKYHNDKRLTGSRITHTLVTRAPLPETTEAPTNHGPGGCNCGDWSEWIGECSQQCGGCGHRVRTRQCQKTECRNEDKRACNFGVCPSGTNFLINNGEFHILWRGCCVGLFRSGNECSALETEQNPFLKIISSLLNIQDAKHNGTDSRVKIRRGEH</sequence>
<dbReference type="EMBL" id="KZ368857">
    <property type="protein sequence ID" value="PIO52339.1"/>
    <property type="molecule type" value="Genomic_DNA"/>
</dbReference>
<evidence type="ECO:0000256" key="8">
    <source>
        <dbReference type="ARBA" id="ARBA00023180"/>
    </source>
</evidence>
<evidence type="ECO:0000313" key="15">
    <source>
        <dbReference type="Proteomes" id="UP000230423"/>
    </source>
</evidence>
<feature type="domain" description="CUB" evidence="12">
    <location>
        <begin position="165"/>
        <end position="238"/>
    </location>
</feature>
<gene>
    <name evidence="14" type="ORF">TELCIR_12086</name>
</gene>
<keyword evidence="6 10" id="KW-0482">Metalloprotease</keyword>